<dbReference type="SUPFAM" id="SSF46938">
    <property type="entry name" value="CRAL/TRIO N-terminal domain"/>
    <property type="match status" value="2"/>
</dbReference>
<accession>A0A1B0FQM0</accession>
<evidence type="ECO:0000313" key="3">
    <source>
        <dbReference type="Proteomes" id="UP000092444"/>
    </source>
</evidence>
<name>A0A1B0FQM0_GLOMM</name>
<dbReference type="Pfam" id="PF00650">
    <property type="entry name" value="CRAL_TRIO"/>
    <property type="match status" value="2"/>
</dbReference>
<feature type="domain" description="CRAL-TRIO" evidence="1">
    <location>
        <begin position="378"/>
        <end position="543"/>
    </location>
</feature>
<dbReference type="InterPro" id="IPR011074">
    <property type="entry name" value="CRAL/TRIO_N_dom"/>
</dbReference>
<dbReference type="SUPFAM" id="SSF52087">
    <property type="entry name" value="CRAL/TRIO domain"/>
    <property type="match status" value="2"/>
</dbReference>
<dbReference type="Gene3D" id="1.10.8.20">
    <property type="entry name" value="N-terminal domain of phosphatidylinositol transfer protein sec14p"/>
    <property type="match status" value="2"/>
</dbReference>
<evidence type="ECO:0000259" key="1">
    <source>
        <dbReference type="PROSITE" id="PS50191"/>
    </source>
</evidence>
<dbReference type="SMART" id="SM00516">
    <property type="entry name" value="SEC14"/>
    <property type="match status" value="2"/>
</dbReference>
<dbReference type="GO" id="GO:1902936">
    <property type="term" value="F:phosphatidylinositol bisphosphate binding"/>
    <property type="evidence" value="ECO:0007669"/>
    <property type="project" value="TreeGrafter"/>
</dbReference>
<sequence length="596" mass="68987">MTNIRPLSTSLAKKAKLELGEVPERIDQDIAVLKDWISSQPHLKARVDDQLLVAFLRGCKYSLQKSKQKIDHFYSMRGALPELYENRFVNERTLTIFRKGGFLRLLKPLSEDGPRVHIVRYPVYDMKEFPLVELLKARNILNDIELLDDDNAVIAGYIEISDVRGFSASHLFHFDPLIVKKIATLTVKALPLRVKGIHFINVSSTAQKFFNLVKSLMPEKLKQRVYVHPNYESLYDYVPQECLPKEYGGTDGTIENIIAALEEDVLRYKDYFEDELIFKYLNKNRIMSKPNIRSLCDELKKVAKEELNEVEDCIGDNIEALRDWIHKQRHLKARTDDQFLVAFLRGSKYSLEKAKAKIDYFYTFKTLMPEYCCNKVIDEKWLNILRTGFYIRFPVFSNTAAPTICLSRYAKFDFKQYTITDLVKYQFIIMDWLVNNDDNVIISGYVGIVDLSDVGLSHIAHFDLNVLKKGRMFLEKGAPGRLKELHLINCPKEALTLISLTINCLNEKLPMKIHVHKTFDDLGKYIGKEHLPVEYGGTNSSIEEIIAQTEKDLLAFNDYFMEDDQYGVTEHLRLEKRISTESLLGMEGSFRKLSID</sequence>
<dbReference type="EMBL" id="CCAG010017124">
    <property type="status" value="NOT_ANNOTATED_CDS"/>
    <property type="molecule type" value="Genomic_DNA"/>
</dbReference>
<dbReference type="PRINTS" id="PR00180">
    <property type="entry name" value="CRETINALDHBP"/>
</dbReference>
<dbReference type="PANTHER" id="PTHR10174:SF216">
    <property type="entry name" value="CRAL-TRIO DOMAIN-CONTAINING PROTEIN-RELATED"/>
    <property type="match status" value="1"/>
</dbReference>
<dbReference type="STRING" id="37546.A0A1B0FQM0"/>
<feature type="domain" description="CRAL-TRIO" evidence="1">
    <location>
        <begin position="90"/>
        <end position="255"/>
    </location>
</feature>
<dbReference type="PANTHER" id="PTHR10174">
    <property type="entry name" value="ALPHA-TOCOPHEROL TRANSFER PROTEIN-RELATED"/>
    <property type="match status" value="1"/>
</dbReference>
<dbReference type="CDD" id="cd00170">
    <property type="entry name" value="SEC14"/>
    <property type="match status" value="2"/>
</dbReference>
<keyword evidence="3" id="KW-1185">Reference proteome</keyword>
<dbReference type="Gene3D" id="3.40.525.10">
    <property type="entry name" value="CRAL-TRIO lipid binding domain"/>
    <property type="match status" value="2"/>
</dbReference>
<proteinExistence type="predicted"/>
<dbReference type="InterPro" id="IPR036865">
    <property type="entry name" value="CRAL-TRIO_dom_sf"/>
</dbReference>
<dbReference type="Proteomes" id="UP000092444">
    <property type="component" value="Unassembled WGS sequence"/>
</dbReference>
<dbReference type="InterPro" id="IPR036273">
    <property type="entry name" value="CRAL/TRIO_N_dom_sf"/>
</dbReference>
<dbReference type="Gene3D" id="1.20.5.1200">
    <property type="entry name" value="Alpha-tocopherol transfer"/>
    <property type="match status" value="2"/>
</dbReference>
<dbReference type="GO" id="GO:0016020">
    <property type="term" value="C:membrane"/>
    <property type="evidence" value="ECO:0007669"/>
    <property type="project" value="TreeGrafter"/>
</dbReference>
<dbReference type="VEuPathDB" id="VectorBase:GMOY006149"/>
<dbReference type="InterPro" id="IPR001251">
    <property type="entry name" value="CRAL-TRIO_dom"/>
</dbReference>
<evidence type="ECO:0000313" key="2">
    <source>
        <dbReference type="EnsemblMetazoa" id="GMOY006149-PA"/>
    </source>
</evidence>
<dbReference type="SMART" id="SM01100">
    <property type="entry name" value="CRAL_TRIO_N"/>
    <property type="match status" value="2"/>
</dbReference>
<organism evidence="2 3">
    <name type="scientific">Glossina morsitans morsitans</name>
    <name type="common">Savannah tsetse fly</name>
    <dbReference type="NCBI Taxonomy" id="37546"/>
    <lineage>
        <taxon>Eukaryota</taxon>
        <taxon>Metazoa</taxon>
        <taxon>Ecdysozoa</taxon>
        <taxon>Arthropoda</taxon>
        <taxon>Hexapoda</taxon>
        <taxon>Insecta</taxon>
        <taxon>Pterygota</taxon>
        <taxon>Neoptera</taxon>
        <taxon>Endopterygota</taxon>
        <taxon>Diptera</taxon>
        <taxon>Brachycera</taxon>
        <taxon>Muscomorpha</taxon>
        <taxon>Hippoboscoidea</taxon>
        <taxon>Glossinidae</taxon>
        <taxon>Glossina</taxon>
    </lineage>
</organism>
<dbReference type="PhylomeDB" id="A0A1B0FQM0"/>
<reference evidence="2" key="1">
    <citation type="submission" date="2020-05" db="UniProtKB">
        <authorList>
            <consortium name="EnsemblMetazoa"/>
        </authorList>
    </citation>
    <scope>IDENTIFICATION</scope>
    <source>
        <strain evidence="2">Yale</strain>
    </source>
</reference>
<protein>
    <recommendedName>
        <fullName evidence="1">CRAL-TRIO domain-containing protein</fullName>
    </recommendedName>
</protein>
<dbReference type="EnsemblMetazoa" id="GMOY006149-RA">
    <property type="protein sequence ID" value="GMOY006149-PA"/>
    <property type="gene ID" value="GMOY006149"/>
</dbReference>
<dbReference type="PROSITE" id="PS50191">
    <property type="entry name" value="CRAL_TRIO"/>
    <property type="match status" value="2"/>
</dbReference>
<dbReference type="AlphaFoldDB" id="A0A1B0FQM0"/>